<protein>
    <submittedName>
        <fullName evidence="1">Uncharacterized protein</fullName>
    </submittedName>
</protein>
<dbReference type="PROSITE" id="PS50181">
    <property type="entry name" value="FBOX"/>
    <property type="match status" value="1"/>
</dbReference>
<organism evidence="1">
    <name type="scientific">Aegilops tauschii</name>
    <name type="common">Tausch's goatgrass</name>
    <name type="synonym">Aegilops squarrosa</name>
    <dbReference type="NCBI Taxonomy" id="37682"/>
    <lineage>
        <taxon>Eukaryota</taxon>
        <taxon>Viridiplantae</taxon>
        <taxon>Streptophyta</taxon>
        <taxon>Embryophyta</taxon>
        <taxon>Tracheophyta</taxon>
        <taxon>Spermatophyta</taxon>
        <taxon>Magnoliopsida</taxon>
        <taxon>Liliopsida</taxon>
        <taxon>Poales</taxon>
        <taxon>Poaceae</taxon>
        <taxon>BOP clade</taxon>
        <taxon>Pooideae</taxon>
        <taxon>Triticodae</taxon>
        <taxon>Triticeae</taxon>
        <taxon>Triticinae</taxon>
        <taxon>Aegilops</taxon>
    </lineage>
</organism>
<accession>M8BRU8</accession>
<dbReference type="InterPro" id="IPR001810">
    <property type="entry name" value="F-box_dom"/>
</dbReference>
<dbReference type="AlphaFoldDB" id="M8BRU8"/>
<dbReference type="ExpressionAtlas" id="M8BRU8">
    <property type="expression patterns" value="baseline"/>
</dbReference>
<dbReference type="Gene3D" id="1.20.1280.50">
    <property type="match status" value="1"/>
</dbReference>
<proteinExistence type="predicted"/>
<dbReference type="SUPFAM" id="SSF81383">
    <property type="entry name" value="F-box domain"/>
    <property type="match status" value="1"/>
</dbReference>
<dbReference type="PANTHER" id="PTHR35828">
    <property type="entry name" value="OS08G0203800 PROTEIN-RELATED"/>
    <property type="match status" value="1"/>
</dbReference>
<dbReference type="SMART" id="SM00256">
    <property type="entry name" value="FBOX"/>
    <property type="match status" value="1"/>
</dbReference>
<reference evidence="1" key="1">
    <citation type="submission" date="2015-06" db="UniProtKB">
        <authorList>
            <consortium name="EnsemblPlants"/>
        </authorList>
    </citation>
    <scope>IDENTIFICATION</scope>
</reference>
<sequence>MAASLPDDILREILVRLDDAADLFRCAVACRRWRHLVADPSFLRCRWPDHSRASFAGFFNKQRHSDQGAKVLVPTPWSPLGHGRRAISSFVHDVPASLLYRAVPLVSHRGLLLVHLLPARGTDDWWVVCLAVCNLLVGTCDMLPPLLDSSMGLREYKHHGCAVLSGDDCRSGDGEQPPSTSSFYKVIIITTGRDHQIGFKFDVHTFSSGNESWSKHTKCFSDTIDSDILGSLCQSDAIVHRGTVHWLFNSWTAQCFCLVKLDARSCDITFTRLPVPAMYIEDHACLGLATTGGALSVLKMQEAASPKLDIWRQQEDHQSAHGTSQWLCTDTVELIQPRRTETHDRDMLYILLGEKCGKLLVNNRRRRVYSADLETGIVEAVADWRSLHPSTPLDVVPLDMDWPALFLSRLGTASKKCNSSFFKVVIIDPEYNLYTFLFDEASWSKPSKCFSDASTANYTPICRGPAVVSHNTAHWLFYDLLMSCLCTVDMYIKDGHVSLTRTLIQKDRPRSCNPCFMLDIEGELSLIYLHWDNPVLVIWKTVNGISEWFCICRIMVVADSDTPRMMSPYMLEEKRNTLVFYHHDGFMRIFDLETGTAEELVDWPLFDANL</sequence>
<evidence type="ECO:0000313" key="1">
    <source>
        <dbReference type="EnsemblPlants" id="EMT09519"/>
    </source>
</evidence>
<dbReference type="EnsemblPlants" id="EMT09519">
    <property type="protein sequence ID" value="EMT09519"/>
    <property type="gene ID" value="F775_18878"/>
</dbReference>
<dbReference type="InterPro" id="IPR036047">
    <property type="entry name" value="F-box-like_dom_sf"/>
</dbReference>
<dbReference type="PANTHER" id="PTHR35828:SF44">
    <property type="entry name" value="F-BOX DOMAIN-CONTAINING PROTEIN"/>
    <property type="match status" value="1"/>
</dbReference>
<dbReference type="Pfam" id="PF12937">
    <property type="entry name" value="F-box-like"/>
    <property type="match status" value="1"/>
</dbReference>
<name>M8BRU8_AEGTA</name>